<keyword evidence="4 8" id="KW-0560">Oxidoreductase</keyword>
<keyword evidence="9" id="KW-0812">Transmembrane</keyword>
<dbReference type="PROSITE" id="PS00086">
    <property type="entry name" value="CYTOCHROME_P450"/>
    <property type="match status" value="1"/>
</dbReference>
<dbReference type="CDD" id="cd11062">
    <property type="entry name" value="CYP58-like"/>
    <property type="match status" value="1"/>
</dbReference>
<keyword evidence="9" id="KW-0472">Membrane</keyword>
<dbReference type="GO" id="GO:0020037">
    <property type="term" value="F:heme binding"/>
    <property type="evidence" value="ECO:0007669"/>
    <property type="project" value="InterPro"/>
</dbReference>
<dbReference type="PANTHER" id="PTHR24305:SF157">
    <property type="entry name" value="N-ACETYLTRYPTOPHAN 6-HYDROXYLASE IVOC-RELATED"/>
    <property type="match status" value="1"/>
</dbReference>
<evidence type="ECO:0000256" key="7">
    <source>
        <dbReference type="PIRSR" id="PIRSR602401-1"/>
    </source>
</evidence>
<dbReference type="AlphaFoldDB" id="A0A8H3F309"/>
<dbReference type="Proteomes" id="UP000664203">
    <property type="component" value="Unassembled WGS sequence"/>
</dbReference>
<evidence type="ECO:0000256" key="4">
    <source>
        <dbReference type="ARBA" id="ARBA00023002"/>
    </source>
</evidence>
<organism evidence="10 11">
    <name type="scientific">Alectoria fallacina</name>
    <dbReference type="NCBI Taxonomy" id="1903189"/>
    <lineage>
        <taxon>Eukaryota</taxon>
        <taxon>Fungi</taxon>
        <taxon>Dikarya</taxon>
        <taxon>Ascomycota</taxon>
        <taxon>Pezizomycotina</taxon>
        <taxon>Lecanoromycetes</taxon>
        <taxon>OSLEUM clade</taxon>
        <taxon>Lecanoromycetidae</taxon>
        <taxon>Lecanorales</taxon>
        <taxon>Lecanorineae</taxon>
        <taxon>Parmeliaceae</taxon>
        <taxon>Alectoria</taxon>
    </lineage>
</organism>
<keyword evidence="6 8" id="KW-0503">Monooxygenase</keyword>
<keyword evidence="3 7" id="KW-0479">Metal-binding</keyword>
<keyword evidence="7 8" id="KW-0349">Heme</keyword>
<dbReference type="EMBL" id="CAJPDR010000080">
    <property type="protein sequence ID" value="CAF9915077.1"/>
    <property type="molecule type" value="Genomic_DNA"/>
</dbReference>
<evidence type="ECO:0000256" key="2">
    <source>
        <dbReference type="ARBA" id="ARBA00010617"/>
    </source>
</evidence>
<dbReference type="GO" id="GO:0005506">
    <property type="term" value="F:iron ion binding"/>
    <property type="evidence" value="ECO:0007669"/>
    <property type="project" value="InterPro"/>
</dbReference>
<reference evidence="10" key="1">
    <citation type="submission" date="2021-03" db="EMBL/GenBank/DDBJ databases">
        <authorList>
            <person name="Tagirdzhanova G."/>
        </authorList>
    </citation>
    <scope>NUCLEOTIDE SEQUENCE</scope>
</reference>
<keyword evidence="9" id="KW-1133">Transmembrane helix</keyword>
<comment type="cofactor">
    <cofactor evidence="1 7">
        <name>heme</name>
        <dbReference type="ChEBI" id="CHEBI:30413"/>
    </cofactor>
</comment>
<dbReference type="GO" id="GO:0016705">
    <property type="term" value="F:oxidoreductase activity, acting on paired donors, with incorporation or reduction of molecular oxygen"/>
    <property type="evidence" value="ECO:0007669"/>
    <property type="project" value="InterPro"/>
</dbReference>
<gene>
    <name evidence="10" type="ORF">ALECFALPRED_009971</name>
</gene>
<dbReference type="Pfam" id="PF00067">
    <property type="entry name" value="p450"/>
    <property type="match status" value="1"/>
</dbReference>
<evidence type="ECO:0000256" key="3">
    <source>
        <dbReference type="ARBA" id="ARBA00022723"/>
    </source>
</evidence>
<evidence type="ECO:0008006" key="12">
    <source>
        <dbReference type="Google" id="ProtNLM"/>
    </source>
</evidence>
<dbReference type="PRINTS" id="PR00385">
    <property type="entry name" value="P450"/>
</dbReference>
<protein>
    <recommendedName>
        <fullName evidence="12">Cytochrome P450</fullName>
    </recommendedName>
</protein>
<accession>A0A8H3F309</accession>
<comment type="caution">
    <text evidence="10">The sequence shown here is derived from an EMBL/GenBank/DDBJ whole genome shotgun (WGS) entry which is preliminary data.</text>
</comment>
<dbReference type="PRINTS" id="PR00463">
    <property type="entry name" value="EP450I"/>
</dbReference>
<dbReference type="InterPro" id="IPR017972">
    <property type="entry name" value="Cyt_P450_CS"/>
</dbReference>
<dbReference type="InterPro" id="IPR050121">
    <property type="entry name" value="Cytochrome_P450_monoxygenase"/>
</dbReference>
<feature type="binding site" description="axial binding residue" evidence="7">
    <location>
        <position position="448"/>
    </location>
    <ligand>
        <name>heme</name>
        <dbReference type="ChEBI" id="CHEBI:30413"/>
    </ligand>
    <ligandPart>
        <name>Fe</name>
        <dbReference type="ChEBI" id="CHEBI:18248"/>
    </ligandPart>
</feature>
<feature type="transmembrane region" description="Helical" evidence="9">
    <location>
        <begin position="12"/>
        <end position="36"/>
    </location>
</feature>
<dbReference type="InterPro" id="IPR001128">
    <property type="entry name" value="Cyt_P450"/>
</dbReference>
<evidence type="ECO:0000313" key="10">
    <source>
        <dbReference type="EMBL" id="CAF9915077.1"/>
    </source>
</evidence>
<proteinExistence type="inferred from homology"/>
<keyword evidence="11" id="KW-1185">Reference proteome</keyword>
<dbReference type="PANTHER" id="PTHR24305">
    <property type="entry name" value="CYTOCHROME P450"/>
    <property type="match status" value="1"/>
</dbReference>
<dbReference type="InterPro" id="IPR036396">
    <property type="entry name" value="Cyt_P450_sf"/>
</dbReference>
<dbReference type="InterPro" id="IPR002401">
    <property type="entry name" value="Cyt_P450_E_grp-I"/>
</dbReference>
<evidence type="ECO:0000256" key="5">
    <source>
        <dbReference type="ARBA" id="ARBA00023004"/>
    </source>
</evidence>
<dbReference type="GO" id="GO:0004497">
    <property type="term" value="F:monooxygenase activity"/>
    <property type="evidence" value="ECO:0007669"/>
    <property type="project" value="UniProtKB-KW"/>
</dbReference>
<evidence type="ECO:0000256" key="8">
    <source>
        <dbReference type="RuleBase" id="RU000461"/>
    </source>
</evidence>
<evidence type="ECO:0000256" key="6">
    <source>
        <dbReference type="ARBA" id="ARBA00023033"/>
    </source>
</evidence>
<dbReference type="OrthoDB" id="3945418at2759"/>
<evidence type="ECO:0000256" key="9">
    <source>
        <dbReference type="SAM" id="Phobius"/>
    </source>
</evidence>
<comment type="similarity">
    <text evidence="2 8">Belongs to the cytochrome P450 family.</text>
</comment>
<evidence type="ECO:0000313" key="11">
    <source>
        <dbReference type="Proteomes" id="UP000664203"/>
    </source>
</evidence>
<sequence length="504" mass="56746">MDYEPYEPAWLLNSTVVFLVLVVISAVTLVTYRLYLSPLAMIPGPKLAAATGWYEFYYDCLLAGKYIFEIERMHQVYGSIIRISPCEVHVKDPEYFLQLNSSTSKLNKYAWYYNFVAAPDAGFGTISHDLHRTRRAAVAKYFSTANVTRLEPLIQKCVSKLISRLEEHRLEGKVADLSNAYRCLATDVITEYALPRSRLMLDSPDFAAGYNRVLRDFTNIATWHRHIPIIFPIFNAIPRWAIAIIDPGPSLAVFDNQKFFKESAANIVASRGRDKREPTVLHEISNSNSSLSERSVSRLIHEAQTLVGAGTETTGNTLSMTTFYLLANPDKAGRLKKELMDLGEDRGQPMSYQALQKLPFLTAVISEGLRISSSVAGRLPRVSPTAAMEYNSYLLPAGTAVSMSIRDVHFDESIFPDAHHFKPERWLGDEKRALEEYLIPFSKGPRSCVGMNLALAELYLVIGNLFRRFDMKLVDTNEEDLTMAHDFFSPFGPTDSKGLRVAVL</sequence>
<name>A0A8H3F309_9LECA</name>
<dbReference type="SUPFAM" id="SSF48264">
    <property type="entry name" value="Cytochrome P450"/>
    <property type="match status" value="1"/>
</dbReference>
<evidence type="ECO:0000256" key="1">
    <source>
        <dbReference type="ARBA" id="ARBA00001971"/>
    </source>
</evidence>
<keyword evidence="5 7" id="KW-0408">Iron</keyword>
<dbReference type="Gene3D" id="1.10.630.10">
    <property type="entry name" value="Cytochrome P450"/>
    <property type="match status" value="1"/>
</dbReference>